<evidence type="ECO:0000313" key="2">
    <source>
        <dbReference type="EMBL" id="GFC65968.1"/>
    </source>
</evidence>
<feature type="coiled-coil region" evidence="1">
    <location>
        <begin position="13"/>
        <end position="40"/>
    </location>
</feature>
<reference evidence="2" key="1">
    <citation type="journal article" date="2019" name="Sci. Rep.">
        <title>Draft genome of Tanacetum cinerariifolium, the natural source of mosquito coil.</title>
        <authorList>
            <person name="Yamashiro T."/>
            <person name="Shiraishi A."/>
            <person name="Satake H."/>
            <person name="Nakayama K."/>
        </authorList>
    </citation>
    <scope>NUCLEOTIDE SEQUENCE</scope>
</reference>
<dbReference type="EMBL" id="BKCJ011009013">
    <property type="protein sequence ID" value="GFC65968.1"/>
    <property type="molecule type" value="Genomic_DNA"/>
</dbReference>
<dbReference type="AlphaFoldDB" id="A0A699QCY1"/>
<feature type="non-terminal residue" evidence="2">
    <location>
        <position position="1"/>
    </location>
</feature>
<accession>A0A699QCY1</accession>
<organism evidence="2">
    <name type="scientific">Tanacetum cinerariifolium</name>
    <name type="common">Dalmatian daisy</name>
    <name type="synonym">Chrysanthemum cinerariifolium</name>
    <dbReference type="NCBI Taxonomy" id="118510"/>
    <lineage>
        <taxon>Eukaryota</taxon>
        <taxon>Viridiplantae</taxon>
        <taxon>Streptophyta</taxon>
        <taxon>Embryophyta</taxon>
        <taxon>Tracheophyta</taxon>
        <taxon>Spermatophyta</taxon>
        <taxon>Magnoliopsida</taxon>
        <taxon>eudicotyledons</taxon>
        <taxon>Gunneridae</taxon>
        <taxon>Pentapetalae</taxon>
        <taxon>asterids</taxon>
        <taxon>campanulids</taxon>
        <taxon>Asterales</taxon>
        <taxon>Asteraceae</taxon>
        <taxon>Asteroideae</taxon>
        <taxon>Anthemideae</taxon>
        <taxon>Anthemidinae</taxon>
        <taxon>Tanacetum</taxon>
    </lineage>
</organism>
<evidence type="ECO:0000256" key="1">
    <source>
        <dbReference type="SAM" id="Coils"/>
    </source>
</evidence>
<comment type="caution">
    <text evidence="2">The sequence shown here is derived from an EMBL/GenBank/DDBJ whole genome shotgun (WGS) entry which is preliminary data.</text>
</comment>
<keyword evidence="1" id="KW-0175">Coiled coil</keyword>
<sequence length="167" mass="19347">IVKQQHKLDEVSYHKLFDILKQYQKEVNELRAERLAREENPLALVSTAQANQDPYYQTSKSHKSYAPLSKPSILTRSHTTTRCKGKEIAKPITPPFETASEEDNDPKKLRGTRICRRIWLSLQKQYDWLADTNEEIDEQELEAHYSYMAKIQDVPTADLGTDSEPVE</sequence>
<evidence type="ECO:0008006" key="3">
    <source>
        <dbReference type="Google" id="ProtNLM"/>
    </source>
</evidence>
<gene>
    <name evidence="2" type="ORF">Tci_837938</name>
</gene>
<proteinExistence type="predicted"/>
<protein>
    <recommendedName>
        <fullName evidence="3">Gag-Pol polyprotein</fullName>
    </recommendedName>
</protein>
<name>A0A699QCY1_TANCI</name>